<dbReference type="EMBL" id="SEKV01000304">
    <property type="protein sequence ID" value="TFY59426.1"/>
    <property type="molecule type" value="Genomic_DNA"/>
</dbReference>
<reference evidence="8 9" key="1">
    <citation type="submission" date="2019-01" db="EMBL/GenBank/DDBJ databases">
        <title>Genome sequencing of the rare red list fungi Fomitopsis rosea.</title>
        <authorList>
            <person name="Buettner E."/>
            <person name="Kellner H."/>
        </authorList>
    </citation>
    <scope>NUCLEOTIDE SEQUENCE [LARGE SCALE GENOMIC DNA]</scope>
    <source>
        <strain evidence="8 9">DSM 105464</strain>
    </source>
</reference>
<organism evidence="8 9">
    <name type="scientific">Rhodofomes roseus</name>
    <dbReference type="NCBI Taxonomy" id="34475"/>
    <lineage>
        <taxon>Eukaryota</taxon>
        <taxon>Fungi</taxon>
        <taxon>Dikarya</taxon>
        <taxon>Basidiomycota</taxon>
        <taxon>Agaricomycotina</taxon>
        <taxon>Agaricomycetes</taxon>
        <taxon>Polyporales</taxon>
        <taxon>Rhodofomes</taxon>
    </lineage>
</organism>
<name>A0A4Y9YA35_9APHY</name>
<keyword evidence="3" id="KW-0863">Zinc-finger</keyword>
<sequence length="298" mass="31723">MSDARSLLRAKRQEVRVNHPLASYSASGQLRCIACGLNIKQGTSWEGHIGSKQHRTSAARLREEEQRRAQEELLRQKRKASEEPSDGEDEGVEAKRRRVDEEEEDAQQLPPAAQGDFPTDFFSDPSRAPPPPSEDTDDEDAPDGASGAPAAPASRSAIDEEWERFQAAVVNAPDIRETYEQATIFAEPVLAPEVPEGFSATDGGRRAGRSGRSGRRGGDSEAERAGREGTHYGQAAGGGAGAGGGGCEGVAVEGTAGGGQAAKGGKKGNEGLQRRTDIAVSASIMDNYRCIWMFIQCT</sequence>
<evidence type="ECO:0000256" key="6">
    <source>
        <dbReference type="ARBA" id="ARBA00023242"/>
    </source>
</evidence>
<protein>
    <submittedName>
        <fullName evidence="8">Uncharacterized protein</fullName>
    </submittedName>
</protein>
<keyword evidence="4" id="KW-0862">Zinc</keyword>
<dbReference type="Proteomes" id="UP000298390">
    <property type="component" value="Unassembled WGS sequence"/>
</dbReference>
<evidence type="ECO:0000256" key="1">
    <source>
        <dbReference type="ARBA" id="ARBA00004123"/>
    </source>
</evidence>
<evidence type="ECO:0000256" key="4">
    <source>
        <dbReference type="ARBA" id="ARBA00022833"/>
    </source>
</evidence>
<keyword evidence="6" id="KW-0539">Nucleus</keyword>
<evidence type="ECO:0000256" key="5">
    <source>
        <dbReference type="ARBA" id="ARBA00023054"/>
    </source>
</evidence>
<feature type="region of interest" description="Disordered" evidence="7">
    <location>
        <begin position="194"/>
        <end position="272"/>
    </location>
</feature>
<dbReference type="GO" id="GO:0003676">
    <property type="term" value="F:nucleic acid binding"/>
    <property type="evidence" value="ECO:0007669"/>
    <property type="project" value="InterPro"/>
</dbReference>
<dbReference type="PANTHER" id="PTHR13278">
    <property type="entry name" value="ZINC FINGER PROTEIN 830"/>
    <property type="match status" value="1"/>
</dbReference>
<keyword evidence="2" id="KW-0479">Metal-binding</keyword>
<dbReference type="SUPFAM" id="SSF57667">
    <property type="entry name" value="beta-beta-alpha zinc fingers"/>
    <property type="match status" value="1"/>
</dbReference>
<dbReference type="AlphaFoldDB" id="A0A4Y9YA35"/>
<evidence type="ECO:0000313" key="8">
    <source>
        <dbReference type="EMBL" id="TFY59426.1"/>
    </source>
</evidence>
<feature type="compositionally biased region" description="Basic residues" evidence="7">
    <location>
        <begin position="206"/>
        <end position="215"/>
    </location>
</feature>
<feature type="compositionally biased region" description="Low complexity" evidence="7">
    <location>
        <begin position="143"/>
        <end position="156"/>
    </location>
</feature>
<keyword evidence="5" id="KW-0175">Coiled coil</keyword>
<evidence type="ECO:0000313" key="9">
    <source>
        <dbReference type="Proteomes" id="UP000298390"/>
    </source>
</evidence>
<dbReference type="GO" id="GO:0005681">
    <property type="term" value="C:spliceosomal complex"/>
    <property type="evidence" value="ECO:0007669"/>
    <property type="project" value="InterPro"/>
</dbReference>
<evidence type="ECO:0000256" key="3">
    <source>
        <dbReference type="ARBA" id="ARBA00022771"/>
    </source>
</evidence>
<gene>
    <name evidence="8" type="ORF">EVJ58_g5786</name>
</gene>
<feature type="compositionally biased region" description="Basic and acidic residues" evidence="7">
    <location>
        <begin position="216"/>
        <end position="230"/>
    </location>
</feature>
<dbReference type="GO" id="GO:0044773">
    <property type="term" value="P:mitotic DNA damage checkpoint signaling"/>
    <property type="evidence" value="ECO:0007669"/>
    <property type="project" value="TreeGrafter"/>
</dbReference>
<dbReference type="GO" id="GO:0008270">
    <property type="term" value="F:zinc ion binding"/>
    <property type="evidence" value="ECO:0007669"/>
    <property type="project" value="UniProtKB-KW"/>
</dbReference>
<proteinExistence type="predicted"/>
<comment type="subcellular location">
    <subcellularLocation>
        <location evidence="1">Nucleus</location>
    </subcellularLocation>
</comment>
<dbReference type="STRING" id="34475.A0A4Y9YA35"/>
<dbReference type="InterPro" id="IPR036236">
    <property type="entry name" value="Znf_C2H2_sf"/>
</dbReference>
<feature type="compositionally biased region" description="Gly residues" evidence="7">
    <location>
        <begin position="235"/>
        <end position="248"/>
    </location>
</feature>
<comment type="caution">
    <text evidence="8">The sequence shown here is derived from an EMBL/GenBank/DDBJ whole genome shotgun (WGS) entry which is preliminary data.</text>
</comment>
<dbReference type="GO" id="GO:0033314">
    <property type="term" value="P:mitotic DNA replication checkpoint signaling"/>
    <property type="evidence" value="ECO:0007669"/>
    <property type="project" value="TreeGrafter"/>
</dbReference>
<feature type="compositionally biased region" description="Basic and acidic residues" evidence="7">
    <location>
        <begin position="60"/>
        <end position="82"/>
    </location>
</feature>
<dbReference type="InterPro" id="IPR040050">
    <property type="entry name" value="ZNF830-like"/>
</dbReference>
<evidence type="ECO:0000256" key="2">
    <source>
        <dbReference type="ARBA" id="ARBA00022723"/>
    </source>
</evidence>
<dbReference type="GO" id="GO:0033260">
    <property type="term" value="P:nuclear DNA replication"/>
    <property type="evidence" value="ECO:0007669"/>
    <property type="project" value="TreeGrafter"/>
</dbReference>
<accession>A0A4Y9YA35</accession>
<evidence type="ECO:0000256" key="7">
    <source>
        <dbReference type="SAM" id="MobiDB-lite"/>
    </source>
</evidence>
<dbReference type="PANTHER" id="PTHR13278:SF0">
    <property type="entry name" value="ZINC FINGER PROTEIN 830"/>
    <property type="match status" value="1"/>
</dbReference>
<feature type="region of interest" description="Disordered" evidence="7">
    <location>
        <begin position="47"/>
        <end position="159"/>
    </location>
</feature>
<dbReference type="Gene3D" id="3.30.160.60">
    <property type="entry name" value="Classic Zinc Finger"/>
    <property type="match status" value="1"/>
</dbReference>